<dbReference type="InterPro" id="IPR032675">
    <property type="entry name" value="LRR_dom_sf"/>
</dbReference>
<proteinExistence type="predicted"/>
<accession>A0ABQ7JQR7</accession>
<reference evidence="1 2" key="1">
    <citation type="journal article" date="2020" name="Fungal Divers.">
        <title>Resolving the Mortierellaceae phylogeny through synthesis of multi-gene phylogenetics and phylogenomics.</title>
        <authorList>
            <person name="Vandepol N."/>
            <person name="Liber J."/>
            <person name="Desiro A."/>
            <person name="Na H."/>
            <person name="Kennedy M."/>
            <person name="Barry K."/>
            <person name="Grigoriev I.V."/>
            <person name="Miller A.N."/>
            <person name="O'Donnell K."/>
            <person name="Stajich J.E."/>
            <person name="Bonito G."/>
        </authorList>
    </citation>
    <scope>NUCLEOTIDE SEQUENCE [LARGE SCALE GENOMIC DNA]</scope>
    <source>
        <strain evidence="1 2">AD045</strain>
    </source>
</reference>
<protein>
    <submittedName>
        <fullName evidence="1">Uncharacterized protein</fullName>
    </submittedName>
</protein>
<gene>
    <name evidence="1" type="ORF">BGZ96_012515</name>
</gene>
<name>A0ABQ7JQR7_9FUNG</name>
<dbReference type="SUPFAM" id="SSF52047">
    <property type="entry name" value="RNI-like"/>
    <property type="match status" value="1"/>
</dbReference>
<organism evidence="1 2">
    <name type="scientific">Linnemannia gamsii</name>
    <dbReference type="NCBI Taxonomy" id="64522"/>
    <lineage>
        <taxon>Eukaryota</taxon>
        <taxon>Fungi</taxon>
        <taxon>Fungi incertae sedis</taxon>
        <taxon>Mucoromycota</taxon>
        <taxon>Mortierellomycotina</taxon>
        <taxon>Mortierellomycetes</taxon>
        <taxon>Mortierellales</taxon>
        <taxon>Mortierellaceae</taxon>
        <taxon>Linnemannia</taxon>
    </lineage>
</organism>
<feature type="non-terminal residue" evidence="1">
    <location>
        <position position="240"/>
    </location>
</feature>
<dbReference type="Proteomes" id="UP001194696">
    <property type="component" value="Unassembled WGS sequence"/>
</dbReference>
<comment type="caution">
    <text evidence="1">The sequence shown here is derived from an EMBL/GenBank/DDBJ whole genome shotgun (WGS) entry which is preliminary data.</text>
</comment>
<evidence type="ECO:0000313" key="2">
    <source>
        <dbReference type="Proteomes" id="UP001194696"/>
    </source>
</evidence>
<sequence length="240" mass="27801">MTPSILRALINNCPALKSIVLGRADISENDMLLFIERYPRILSLQMSVQPDHLKNVIPSLCRRHSSILQELDINTDNLPPNGPEFISTILSNCSALKKLAVVGTPSSEIALQDLVSVKWATTSLENLQLAIRAPDFHQDRLLQEWRQYRYMYLYQDEIEPGSEIANFNIQVLLLRRLYEVLQAQPKLTIKHLYWTEEWSAIPREFVECITWGYLTAQRLCWMCLYLKPLDLIEHTIRAHA</sequence>
<dbReference type="EMBL" id="JAAAIM010000950">
    <property type="protein sequence ID" value="KAG0283118.1"/>
    <property type="molecule type" value="Genomic_DNA"/>
</dbReference>
<keyword evidence="2" id="KW-1185">Reference proteome</keyword>
<dbReference type="Gene3D" id="3.80.10.10">
    <property type="entry name" value="Ribonuclease Inhibitor"/>
    <property type="match status" value="1"/>
</dbReference>
<evidence type="ECO:0000313" key="1">
    <source>
        <dbReference type="EMBL" id="KAG0283118.1"/>
    </source>
</evidence>